<dbReference type="InterPro" id="IPR007440">
    <property type="entry name" value="Chorismate--pyruvate_lyase"/>
</dbReference>
<dbReference type="Pfam" id="PF04345">
    <property type="entry name" value="Chor_lyase"/>
    <property type="match status" value="1"/>
</dbReference>
<evidence type="ECO:0000313" key="5">
    <source>
        <dbReference type="EMBL" id="SFV88242.1"/>
    </source>
</evidence>
<dbReference type="GO" id="GO:0008813">
    <property type="term" value="F:chorismate lyase activity"/>
    <property type="evidence" value="ECO:0007669"/>
    <property type="project" value="UniProtKB-EC"/>
</dbReference>
<sequence length="159" mass="17999">MLRMNTENLIWENLGDEIKGSDPFILSWLTDNSSLTKKLKQTFTDFSLNVLSQTQGKVHDNEIELINTQADCVIREVELFGNQQAVVFARSIIPITNDTQDLLAIGSKPLGEILFNNPKIVRGQLQITHADNIWGRRSTFTIGKTQLLVSEFFLESLYA</sequence>
<proteinExistence type="predicted"/>
<keyword evidence="3 5" id="KW-0456">Lyase</keyword>
<reference evidence="5" key="1">
    <citation type="submission" date="2016-10" db="EMBL/GenBank/DDBJ databases">
        <authorList>
            <person name="de Groot N.N."/>
        </authorList>
    </citation>
    <scope>NUCLEOTIDE SEQUENCE</scope>
</reference>
<keyword evidence="5" id="KW-0670">Pyruvate</keyword>
<dbReference type="SUPFAM" id="SSF64288">
    <property type="entry name" value="Chorismate lyase-like"/>
    <property type="match status" value="1"/>
</dbReference>
<dbReference type="EMBL" id="FPHZ01000135">
    <property type="protein sequence ID" value="SFV88242.1"/>
    <property type="molecule type" value="Genomic_DNA"/>
</dbReference>
<dbReference type="PANTHER" id="PTHR38683">
    <property type="entry name" value="CHORISMATE PYRUVATE-LYASE"/>
    <property type="match status" value="1"/>
</dbReference>
<evidence type="ECO:0000256" key="2">
    <source>
        <dbReference type="ARBA" id="ARBA00022688"/>
    </source>
</evidence>
<dbReference type="Gene3D" id="3.40.1410.10">
    <property type="entry name" value="Chorismate lyase-like"/>
    <property type="match status" value="1"/>
</dbReference>
<dbReference type="GO" id="GO:0005829">
    <property type="term" value="C:cytosol"/>
    <property type="evidence" value="ECO:0007669"/>
    <property type="project" value="TreeGrafter"/>
</dbReference>
<dbReference type="EMBL" id="FPHY01000091">
    <property type="protein sequence ID" value="SFV86603.1"/>
    <property type="molecule type" value="Genomic_DNA"/>
</dbReference>
<gene>
    <name evidence="4" type="ORF">MNB_SUP05-SYMBIONT-4-348</name>
    <name evidence="5" type="ORF">MNB_SUP05-SYMBIONT-5-530</name>
</gene>
<keyword evidence="1" id="KW-0963">Cytoplasm</keyword>
<accession>A0A1W1E2Q2</accession>
<evidence type="ECO:0000256" key="1">
    <source>
        <dbReference type="ARBA" id="ARBA00022490"/>
    </source>
</evidence>
<protein>
    <submittedName>
        <fullName evidence="5">Chorismate--pyruvate lyase</fullName>
        <ecNumber evidence="5">4.1.3.40</ecNumber>
    </submittedName>
</protein>
<dbReference type="InterPro" id="IPR028978">
    <property type="entry name" value="Chorismate_lyase_/UTRA_dom_sf"/>
</dbReference>
<dbReference type="AlphaFoldDB" id="A0A1W1E2Q2"/>
<dbReference type="EC" id="4.1.3.40" evidence="5"/>
<name>A0A1W1E2Q2_9ZZZZ</name>
<evidence type="ECO:0000256" key="3">
    <source>
        <dbReference type="ARBA" id="ARBA00023239"/>
    </source>
</evidence>
<dbReference type="PANTHER" id="PTHR38683:SF1">
    <property type="entry name" value="CHORISMATE PYRUVATE-LYASE"/>
    <property type="match status" value="1"/>
</dbReference>
<dbReference type="GO" id="GO:0006744">
    <property type="term" value="P:ubiquinone biosynthetic process"/>
    <property type="evidence" value="ECO:0007669"/>
    <property type="project" value="UniProtKB-KW"/>
</dbReference>
<keyword evidence="2" id="KW-0831">Ubiquinone biosynthesis</keyword>
<evidence type="ECO:0000313" key="4">
    <source>
        <dbReference type="EMBL" id="SFV86603.1"/>
    </source>
</evidence>
<organism evidence="5">
    <name type="scientific">hydrothermal vent metagenome</name>
    <dbReference type="NCBI Taxonomy" id="652676"/>
    <lineage>
        <taxon>unclassified sequences</taxon>
        <taxon>metagenomes</taxon>
        <taxon>ecological metagenomes</taxon>
    </lineage>
</organism>